<protein>
    <submittedName>
        <fullName evidence="8">Alkaline-phosphatase-like protein</fullName>
    </submittedName>
</protein>
<evidence type="ECO:0000256" key="2">
    <source>
        <dbReference type="ARBA" id="ARBA00022723"/>
    </source>
</evidence>
<dbReference type="PROSITE" id="PS00149">
    <property type="entry name" value="SULFATASE_2"/>
    <property type="match status" value="1"/>
</dbReference>
<dbReference type="PANTHER" id="PTHR10342:SF274">
    <property type="entry name" value="ARYLSULFATASE B"/>
    <property type="match status" value="1"/>
</dbReference>
<keyword evidence="9" id="KW-1185">Reference proteome</keyword>
<keyword evidence="3" id="KW-0378">Hydrolase</keyword>
<keyword evidence="2" id="KW-0479">Metal-binding</keyword>
<dbReference type="PANTHER" id="PTHR10342">
    <property type="entry name" value="ARYLSULFATASE"/>
    <property type="match status" value="1"/>
</dbReference>
<accession>A0A835ZDE5</accession>
<comment type="similarity">
    <text evidence="1">Belongs to the sulfatase family.</text>
</comment>
<evidence type="ECO:0000256" key="3">
    <source>
        <dbReference type="ARBA" id="ARBA00022801"/>
    </source>
</evidence>
<dbReference type="GO" id="GO:0046872">
    <property type="term" value="F:metal ion binding"/>
    <property type="evidence" value="ECO:0007669"/>
    <property type="project" value="UniProtKB-KW"/>
</dbReference>
<dbReference type="InterPro" id="IPR047115">
    <property type="entry name" value="ARSB"/>
</dbReference>
<dbReference type="InterPro" id="IPR017850">
    <property type="entry name" value="Alkaline_phosphatase_core_sf"/>
</dbReference>
<sequence>MLIALLLALSVVLQNAAAAQKPNIVAIMLDDWGYNNWGVHAKNKANSREVRTPVLDGLASVGIALDRHYTASVCSPSRAAFQTGRNPLHVTAVNGDAGRYNPDDTISGFDGIPTAMTGIASKMATGGYSTYFVGKWHAGYASRLQLPKALGYKKSLAFLCSGNRYWTYDAQFGICGDGGGVKLTDLWEDDGPAINLKPAADCSNALPNCFYEDELFEKRAVQWIKAHDARKPLFMVYAPHAVHSPLAPTAAQLQAFDFVQGSWSRKVYAATLADIDTRIGTIIQTLKNKNLWQNTLVVVMSDNGGPIALTGGASNFPLRGGKYSNFEGGVRTNALVSGGFVPAARQNTTLTGFIGVEDWYSTFSALAGVNPTDTKAQKAGLPPIDSINMWPYLSGLKNVSPRKEVVLASTSGGGGTKTQSLIDAKGYKLLAGTLKYAASSPAINPTAATPDDAHMPKLACGRRDPVYPYTGACLFNILKDPAETTNIAAQHPDIVVRLAERMKEIQATAFSPQRGAVPKDKVNTLPCQSALANLSGFEGPWLDMPFSNSTAAR</sequence>
<feature type="chain" id="PRO_5033060067" evidence="6">
    <location>
        <begin position="19"/>
        <end position="553"/>
    </location>
</feature>
<dbReference type="Gene3D" id="3.30.1120.10">
    <property type="match status" value="1"/>
</dbReference>
<evidence type="ECO:0000259" key="7">
    <source>
        <dbReference type="Pfam" id="PF00884"/>
    </source>
</evidence>
<dbReference type="InterPro" id="IPR024607">
    <property type="entry name" value="Sulfatase_CS"/>
</dbReference>
<evidence type="ECO:0000313" key="9">
    <source>
        <dbReference type="Proteomes" id="UP000664859"/>
    </source>
</evidence>
<evidence type="ECO:0000256" key="6">
    <source>
        <dbReference type="SAM" id="SignalP"/>
    </source>
</evidence>
<reference evidence="8" key="1">
    <citation type="submission" date="2021-02" db="EMBL/GenBank/DDBJ databases">
        <title>First Annotated Genome of the Yellow-green Alga Tribonema minus.</title>
        <authorList>
            <person name="Mahan K.M."/>
        </authorList>
    </citation>
    <scope>NUCLEOTIDE SEQUENCE</scope>
    <source>
        <strain evidence="8">UTEX B ZZ1240</strain>
    </source>
</reference>
<comment type="caution">
    <text evidence="8">The sequence shown here is derived from an EMBL/GenBank/DDBJ whole genome shotgun (WGS) entry which is preliminary data.</text>
</comment>
<evidence type="ECO:0000256" key="4">
    <source>
        <dbReference type="ARBA" id="ARBA00022837"/>
    </source>
</evidence>
<dbReference type="AlphaFoldDB" id="A0A835ZDE5"/>
<keyword evidence="5" id="KW-0325">Glycoprotein</keyword>
<keyword evidence="4" id="KW-0106">Calcium</keyword>
<name>A0A835ZDE5_9STRA</name>
<feature type="domain" description="Sulfatase N-terminal" evidence="7">
    <location>
        <begin position="22"/>
        <end position="369"/>
    </location>
</feature>
<organism evidence="8 9">
    <name type="scientific">Tribonema minus</name>
    <dbReference type="NCBI Taxonomy" id="303371"/>
    <lineage>
        <taxon>Eukaryota</taxon>
        <taxon>Sar</taxon>
        <taxon>Stramenopiles</taxon>
        <taxon>Ochrophyta</taxon>
        <taxon>PX clade</taxon>
        <taxon>Xanthophyceae</taxon>
        <taxon>Tribonematales</taxon>
        <taxon>Tribonemataceae</taxon>
        <taxon>Tribonema</taxon>
    </lineage>
</organism>
<dbReference type="Gene3D" id="3.40.720.10">
    <property type="entry name" value="Alkaline Phosphatase, subunit A"/>
    <property type="match status" value="1"/>
</dbReference>
<proteinExistence type="inferred from homology"/>
<dbReference type="GO" id="GO:0008484">
    <property type="term" value="F:sulfuric ester hydrolase activity"/>
    <property type="evidence" value="ECO:0007669"/>
    <property type="project" value="InterPro"/>
</dbReference>
<keyword evidence="6" id="KW-0732">Signal</keyword>
<evidence type="ECO:0000256" key="1">
    <source>
        <dbReference type="ARBA" id="ARBA00008779"/>
    </source>
</evidence>
<dbReference type="Proteomes" id="UP000664859">
    <property type="component" value="Unassembled WGS sequence"/>
</dbReference>
<dbReference type="EMBL" id="JAFCMP010000025">
    <property type="protein sequence ID" value="KAG5190936.1"/>
    <property type="molecule type" value="Genomic_DNA"/>
</dbReference>
<evidence type="ECO:0000313" key="8">
    <source>
        <dbReference type="EMBL" id="KAG5190936.1"/>
    </source>
</evidence>
<dbReference type="OrthoDB" id="195633at2759"/>
<feature type="signal peptide" evidence="6">
    <location>
        <begin position="1"/>
        <end position="18"/>
    </location>
</feature>
<gene>
    <name evidence="8" type="ORF">JKP88DRAFT_175062</name>
</gene>
<dbReference type="InterPro" id="IPR000917">
    <property type="entry name" value="Sulfatase_N"/>
</dbReference>
<dbReference type="Pfam" id="PF00884">
    <property type="entry name" value="Sulfatase"/>
    <property type="match status" value="1"/>
</dbReference>
<dbReference type="SUPFAM" id="SSF53649">
    <property type="entry name" value="Alkaline phosphatase-like"/>
    <property type="match status" value="1"/>
</dbReference>
<evidence type="ECO:0000256" key="5">
    <source>
        <dbReference type="ARBA" id="ARBA00023180"/>
    </source>
</evidence>